<dbReference type="AlphaFoldDB" id="A0A1G4KKG9"/>
<evidence type="ECO:0000313" key="2">
    <source>
        <dbReference type="Proteomes" id="UP000189911"/>
    </source>
</evidence>
<dbReference type="InterPro" id="IPR023214">
    <property type="entry name" value="HAD_sf"/>
</dbReference>
<dbReference type="PANTHER" id="PTHR28181">
    <property type="entry name" value="UPF0655 PROTEIN YCR015C"/>
    <property type="match status" value="1"/>
</dbReference>
<organism evidence="1 2">
    <name type="scientific">Lachancea nothofagi CBS 11611</name>
    <dbReference type="NCBI Taxonomy" id="1266666"/>
    <lineage>
        <taxon>Eukaryota</taxon>
        <taxon>Fungi</taxon>
        <taxon>Dikarya</taxon>
        <taxon>Ascomycota</taxon>
        <taxon>Saccharomycotina</taxon>
        <taxon>Saccharomycetes</taxon>
        <taxon>Saccharomycetales</taxon>
        <taxon>Saccharomycetaceae</taxon>
        <taxon>Lachancea</taxon>
    </lineage>
</organism>
<keyword evidence="2" id="KW-1185">Reference proteome</keyword>
<evidence type="ECO:0000313" key="1">
    <source>
        <dbReference type="EMBL" id="SCV04975.1"/>
    </source>
</evidence>
<gene>
    <name evidence="1" type="ORF">LANO_0G15742G</name>
</gene>
<dbReference type="InterPro" id="IPR036412">
    <property type="entry name" value="HAD-like_sf"/>
</dbReference>
<dbReference type="InterPro" id="IPR050849">
    <property type="entry name" value="HAD-like_hydrolase_phosphatase"/>
</dbReference>
<dbReference type="Gene3D" id="3.40.50.1000">
    <property type="entry name" value="HAD superfamily/HAD-like"/>
    <property type="match status" value="1"/>
</dbReference>
<dbReference type="SUPFAM" id="SSF56784">
    <property type="entry name" value="HAD-like"/>
    <property type="match status" value="1"/>
</dbReference>
<dbReference type="EMBL" id="LT598453">
    <property type="protein sequence ID" value="SCV04975.1"/>
    <property type="molecule type" value="Genomic_DNA"/>
</dbReference>
<dbReference type="PANTHER" id="PTHR28181:SF1">
    <property type="entry name" value="COLD TOLERANCE PROTEIN 1"/>
    <property type="match status" value="1"/>
</dbReference>
<name>A0A1G4KKG9_9SACH</name>
<dbReference type="OrthoDB" id="10255128at2759"/>
<protein>
    <submittedName>
        <fullName evidence="1">LANO_0G15742g1_1</fullName>
    </submittedName>
</protein>
<sequence length="299" mass="33849">MHIVVSDFDETITKKDTISALAELPYLYKSFPIPWSHFIDTYLQGFQKFETPARDLPILHAWIKDQNQLITDANFEQMFSSEIAYQKALRPIELNSVNELESKSAFSGITQGQVKEFAQSKTSLLRDDFLAAWKSASELHILSVNWSRDFIEAVLYAAASKWSLMSVVPTIQTTCNNLAAQNGNLTGQFEKSIVTGYDKVEKLETIVKTSESDSTIWYIGDSETDLLSILYPSVNGVLLLDPKESLKKFQKISSLLGLDSTDFKEYLTNPKCDTLKISCKKTGAFYFVKTWKALTKMLR</sequence>
<dbReference type="Proteomes" id="UP000189911">
    <property type="component" value="Chromosome G"/>
</dbReference>
<accession>A0A1G4KKG9</accession>
<reference evidence="2" key="1">
    <citation type="submission" date="2016-03" db="EMBL/GenBank/DDBJ databases">
        <authorList>
            <person name="Devillers Hugo."/>
        </authorList>
    </citation>
    <scope>NUCLEOTIDE SEQUENCE [LARGE SCALE GENOMIC DNA]</scope>
</reference>
<proteinExistence type="predicted"/>